<protein>
    <recommendedName>
        <fullName evidence="2">shikimate dehydrogenase (NADP(+))</fullName>
        <ecNumber evidence="2">1.1.1.25</ecNumber>
    </recommendedName>
</protein>
<dbReference type="InterPro" id="IPR006151">
    <property type="entry name" value="Shikm_DH/Glu-tRNA_Rdtase"/>
</dbReference>
<accession>A0ABU0W272</accession>
<reference evidence="9 10" key="1">
    <citation type="submission" date="2023-08" db="EMBL/GenBank/DDBJ databases">
        <title>Characterization of two Paracoccaceae strains isolated from Phycosphere and proposal of Xinfangfangia lacusdiani sp. nov.</title>
        <authorList>
            <person name="Deng Y."/>
            <person name="Zhang Y.Q."/>
        </authorList>
    </citation>
    <scope>NUCLEOTIDE SEQUENCE [LARGE SCALE GENOMIC DNA]</scope>
    <source>
        <strain evidence="9 10">CPCC 101601</strain>
    </source>
</reference>
<dbReference type="Pfam" id="PF08501">
    <property type="entry name" value="Shikimate_dh_N"/>
    <property type="match status" value="1"/>
</dbReference>
<dbReference type="PANTHER" id="PTHR21089:SF1">
    <property type="entry name" value="BIFUNCTIONAL 3-DEHYDROQUINATE DEHYDRATASE_SHIKIMATE DEHYDROGENASE, CHLOROPLASTIC"/>
    <property type="match status" value="1"/>
</dbReference>
<evidence type="ECO:0000313" key="9">
    <source>
        <dbReference type="EMBL" id="MDQ2068104.1"/>
    </source>
</evidence>
<evidence type="ECO:0000259" key="8">
    <source>
        <dbReference type="Pfam" id="PF08501"/>
    </source>
</evidence>
<dbReference type="InterPro" id="IPR022893">
    <property type="entry name" value="Shikimate_DH_fam"/>
</dbReference>
<sequence>MINATTRLIAVAAYPVHHLRSPQALNAMFVQAGTNAVVVPCEVRPEDLASFIYGLRGVGNLSGLIVTVPHKAAAAALCDQLGPQAQAAGAVNVIRREVDGSLTGELLDGLGFVAGLAAHGHSVQDRRVWLQGAGGAASAIAFALAQSKVAALTLMNRSPDKLAALAERLRVHHPQLRVEIGGEIGAHDMVVNATSLGLKFDDPLPVEITAIASDALVVDIIMEPAETALLRAAKARGLPTHTGRAMLDGQLSEIITFLTKTG</sequence>
<dbReference type="EMBL" id="JAVDBT010000023">
    <property type="protein sequence ID" value="MDQ2068104.1"/>
    <property type="molecule type" value="Genomic_DNA"/>
</dbReference>
<dbReference type="InterPro" id="IPR046346">
    <property type="entry name" value="Aminoacid_DH-like_N_sf"/>
</dbReference>
<evidence type="ECO:0000256" key="1">
    <source>
        <dbReference type="ARBA" id="ARBA00004871"/>
    </source>
</evidence>
<dbReference type="InterPro" id="IPR013708">
    <property type="entry name" value="Shikimate_DH-bd_N"/>
</dbReference>
<evidence type="ECO:0000256" key="4">
    <source>
        <dbReference type="ARBA" id="ARBA00023002"/>
    </source>
</evidence>
<keyword evidence="4" id="KW-0560">Oxidoreductase</keyword>
<keyword evidence="3" id="KW-0521">NADP</keyword>
<proteinExistence type="predicted"/>
<dbReference type="SUPFAM" id="SSF51735">
    <property type="entry name" value="NAD(P)-binding Rossmann-fold domains"/>
    <property type="match status" value="1"/>
</dbReference>
<dbReference type="Proteomes" id="UP001239680">
    <property type="component" value="Unassembled WGS sequence"/>
</dbReference>
<keyword evidence="5" id="KW-0057">Aromatic amino acid biosynthesis</keyword>
<dbReference type="RefSeq" id="WP_306681811.1">
    <property type="nucleotide sequence ID" value="NZ_JAVDBT010000023.1"/>
</dbReference>
<dbReference type="EC" id="1.1.1.25" evidence="2"/>
<evidence type="ECO:0000259" key="7">
    <source>
        <dbReference type="Pfam" id="PF01488"/>
    </source>
</evidence>
<comment type="caution">
    <text evidence="9">The sequence shown here is derived from an EMBL/GenBank/DDBJ whole genome shotgun (WGS) entry which is preliminary data.</text>
</comment>
<evidence type="ECO:0000256" key="5">
    <source>
        <dbReference type="ARBA" id="ARBA00023141"/>
    </source>
</evidence>
<keyword evidence="5" id="KW-0028">Amino-acid biosynthesis</keyword>
<dbReference type="SUPFAM" id="SSF53223">
    <property type="entry name" value="Aminoacid dehydrogenase-like, N-terminal domain"/>
    <property type="match status" value="1"/>
</dbReference>
<comment type="catalytic activity">
    <reaction evidence="6">
        <text>shikimate + NADP(+) = 3-dehydroshikimate + NADPH + H(+)</text>
        <dbReference type="Rhea" id="RHEA:17737"/>
        <dbReference type="ChEBI" id="CHEBI:15378"/>
        <dbReference type="ChEBI" id="CHEBI:16630"/>
        <dbReference type="ChEBI" id="CHEBI:36208"/>
        <dbReference type="ChEBI" id="CHEBI:57783"/>
        <dbReference type="ChEBI" id="CHEBI:58349"/>
        <dbReference type="EC" id="1.1.1.25"/>
    </reaction>
</comment>
<evidence type="ECO:0000256" key="3">
    <source>
        <dbReference type="ARBA" id="ARBA00022857"/>
    </source>
</evidence>
<gene>
    <name evidence="9" type="ORF">Q9295_17160</name>
</gene>
<name>A0ABU0W272_9RHOB</name>
<dbReference type="PANTHER" id="PTHR21089">
    <property type="entry name" value="SHIKIMATE DEHYDROGENASE"/>
    <property type="match status" value="1"/>
</dbReference>
<feature type="domain" description="Shikimate dehydrogenase substrate binding N-terminal" evidence="8">
    <location>
        <begin position="11"/>
        <end position="94"/>
    </location>
</feature>
<feature type="domain" description="Quinate/shikimate 5-dehydrogenase/glutamyl-tRNA reductase" evidence="7">
    <location>
        <begin position="122"/>
        <end position="195"/>
    </location>
</feature>
<comment type="pathway">
    <text evidence="1">Metabolic intermediate biosynthesis; chorismate biosynthesis; chorismate from D-erythrose 4-phosphate and phosphoenolpyruvate: step 4/7.</text>
</comment>
<keyword evidence="10" id="KW-1185">Reference proteome</keyword>
<dbReference type="Gene3D" id="3.40.50.10860">
    <property type="entry name" value="Leucine Dehydrogenase, chain A, domain 1"/>
    <property type="match status" value="1"/>
</dbReference>
<evidence type="ECO:0000256" key="6">
    <source>
        <dbReference type="ARBA" id="ARBA00049442"/>
    </source>
</evidence>
<dbReference type="Gene3D" id="3.40.50.720">
    <property type="entry name" value="NAD(P)-binding Rossmann-like Domain"/>
    <property type="match status" value="1"/>
</dbReference>
<evidence type="ECO:0000256" key="2">
    <source>
        <dbReference type="ARBA" id="ARBA00012962"/>
    </source>
</evidence>
<evidence type="ECO:0000313" key="10">
    <source>
        <dbReference type="Proteomes" id="UP001239680"/>
    </source>
</evidence>
<dbReference type="Pfam" id="PF01488">
    <property type="entry name" value="Shikimate_DH"/>
    <property type="match status" value="1"/>
</dbReference>
<dbReference type="InterPro" id="IPR036291">
    <property type="entry name" value="NAD(P)-bd_dom_sf"/>
</dbReference>
<organism evidence="9 10">
    <name type="scientific">Pseudogemmobacter lacusdianii</name>
    <dbReference type="NCBI Taxonomy" id="3069608"/>
    <lineage>
        <taxon>Bacteria</taxon>
        <taxon>Pseudomonadati</taxon>
        <taxon>Pseudomonadota</taxon>
        <taxon>Alphaproteobacteria</taxon>
        <taxon>Rhodobacterales</taxon>
        <taxon>Paracoccaceae</taxon>
        <taxon>Pseudogemmobacter</taxon>
    </lineage>
</organism>